<dbReference type="GO" id="GO:0008173">
    <property type="term" value="F:RNA methyltransferase activity"/>
    <property type="evidence" value="ECO:0007669"/>
    <property type="project" value="InterPro"/>
</dbReference>
<dbReference type="InterPro" id="IPR029028">
    <property type="entry name" value="Alpha/beta_knot_MTases"/>
</dbReference>
<dbReference type="Gene3D" id="3.40.1280.10">
    <property type="match status" value="1"/>
</dbReference>
<comment type="caution">
    <text evidence="4">The sequence shown here is derived from an EMBL/GenBank/DDBJ whole genome shotgun (WGS) entry which is preliminary data.</text>
</comment>
<feature type="domain" description="tRNA/rRNA methyltransferase SpoU type" evidence="3">
    <location>
        <begin position="31"/>
        <end position="176"/>
    </location>
</feature>
<dbReference type="EMBL" id="NCVQ01000006">
    <property type="protein sequence ID" value="PWZ20609.1"/>
    <property type="molecule type" value="Genomic_DNA"/>
</dbReference>
<gene>
    <name evidence="4" type="primary">ysgA_0</name>
    <name evidence="4" type="ORF">Zm00014a_032752</name>
</gene>
<accession>A0A3L6EHT3</accession>
<dbReference type="InterPro" id="IPR029026">
    <property type="entry name" value="tRNA_m1G_MTases_N"/>
</dbReference>
<dbReference type="InterPro" id="IPR001537">
    <property type="entry name" value="SpoU_MeTrfase"/>
</dbReference>
<dbReference type="Pfam" id="PF00588">
    <property type="entry name" value="SpoU_methylase"/>
    <property type="match status" value="1"/>
</dbReference>
<dbReference type="AlphaFoldDB" id="A0A3L6EHT3"/>
<dbReference type="GO" id="GO:0003723">
    <property type="term" value="F:RNA binding"/>
    <property type="evidence" value="ECO:0007669"/>
    <property type="project" value="InterPro"/>
</dbReference>
<evidence type="ECO:0000259" key="3">
    <source>
        <dbReference type="Pfam" id="PF00588"/>
    </source>
</evidence>
<dbReference type="FunFam" id="3.40.1280.10:FF:000027">
    <property type="entry name" value="Putative tRNA/rRNA methyltransferase YsgA"/>
    <property type="match status" value="1"/>
</dbReference>
<dbReference type="PANTHER" id="PTHR43191:SF2">
    <property type="entry name" value="RRNA METHYLTRANSFERASE 3, MITOCHONDRIAL"/>
    <property type="match status" value="1"/>
</dbReference>
<dbReference type="GO" id="GO:0032259">
    <property type="term" value="P:methylation"/>
    <property type="evidence" value="ECO:0007669"/>
    <property type="project" value="UniProtKB-KW"/>
</dbReference>
<keyword evidence="2 4" id="KW-0808">Transferase</keyword>
<dbReference type="ExpressionAtlas" id="A0A3L6EHT3">
    <property type="expression patterns" value="baseline and differential"/>
</dbReference>
<name>A0A3L6EHT3_MAIZE</name>
<reference evidence="4" key="1">
    <citation type="journal article" date="2018" name="Nat. Genet.">
        <title>Extensive intraspecific gene order and gene structural variations between Mo17 and other maize genomes.</title>
        <authorList>
            <person name="Sun S."/>
            <person name="Zhou Y."/>
            <person name="Chen J."/>
            <person name="Shi J."/>
            <person name="Zhao H."/>
            <person name="Zhao H."/>
            <person name="Song W."/>
            <person name="Zhang M."/>
            <person name="Cui Y."/>
            <person name="Dong X."/>
            <person name="Liu H."/>
            <person name="Ma X."/>
            <person name="Jiao Y."/>
            <person name="Wang B."/>
            <person name="Wei X."/>
            <person name="Stein J.C."/>
            <person name="Glaubitz J.C."/>
            <person name="Lu F."/>
            <person name="Yu G."/>
            <person name="Liang C."/>
            <person name="Fengler K."/>
            <person name="Li B."/>
            <person name="Rafalski A."/>
            <person name="Schnable P.S."/>
            <person name="Ware D.H."/>
            <person name="Buckler E.S."/>
            <person name="Lai J."/>
        </authorList>
    </citation>
    <scope>NUCLEOTIDE SEQUENCE [LARGE SCALE GENOMIC DNA]</scope>
    <source>
        <tissue evidence="4">Seedling</tissue>
    </source>
</reference>
<dbReference type="GO" id="GO:0006396">
    <property type="term" value="P:RNA processing"/>
    <property type="evidence" value="ECO:0007669"/>
    <property type="project" value="InterPro"/>
</dbReference>
<dbReference type="SUPFAM" id="SSF75217">
    <property type="entry name" value="alpha/beta knot"/>
    <property type="match status" value="1"/>
</dbReference>
<keyword evidence="1 4" id="KW-0489">Methyltransferase</keyword>
<evidence type="ECO:0000256" key="2">
    <source>
        <dbReference type="ARBA" id="ARBA00022679"/>
    </source>
</evidence>
<organism evidence="4">
    <name type="scientific">Zea mays</name>
    <name type="common">Maize</name>
    <dbReference type="NCBI Taxonomy" id="4577"/>
    <lineage>
        <taxon>Eukaryota</taxon>
        <taxon>Viridiplantae</taxon>
        <taxon>Streptophyta</taxon>
        <taxon>Embryophyta</taxon>
        <taxon>Tracheophyta</taxon>
        <taxon>Spermatophyta</taxon>
        <taxon>Magnoliopsida</taxon>
        <taxon>Liliopsida</taxon>
        <taxon>Poales</taxon>
        <taxon>Poaceae</taxon>
        <taxon>PACMAD clade</taxon>
        <taxon>Panicoideae</taxon>
        <taxon>Andropogonodae</taxon>
        <taxon>Andropogoneae</taxon>
        <taxon>Tripsacinae</taxon>
        <taxon>Zea</taxon>
    </lineage>
</organism>
<evidence type="ECO:0000313" key="4">
    <source>
        <dbReference type="EMBL" id="PWZ20609.1"/>
    </source>
</evidence>
<dbReference type="InterPro" id="IPR051259">
    <property type="entry name" value="rRNA_Methyltransferase"/>
</dbReference>
<dbReference type="CDD" id="cd18095">
    <property type="entry name" value="SpoU-like_rRNA-MTase"/>
    <property type="match status" value="1"/>
</dbReference>
<dbReference type="Proteomes" id="UP000251960">
    <property type="component" value="Chromosome 5"/>
</dbReference>
<dbReference type="PANTHER" id="PTHR43191">
    <property type="entry name" value="RRNA METHYLTRANSFERASE 3"/>
    <property type="match status" value="1"/>
</dbReference>
<sequence length="191" mass="20367">MQSADSTEAIAVMHMPNHFRDLRSHEDGMLLMGCSDPGNLGTLIRSACAFKWDGVFLLPACCGPFNGKAVRAARGASLQLPIVSGTWHDLHALMTKYGMKMMAGHPESSSAASKEIYSLSKELADSMLNESLCLVLGSEGNGLSAETLQACELVNIPMEGTFESLNVSVAGGIFLFMLQPKGQIGKRTSTP</sequence>
<protein>
    <submittedName>
        <fullName evidence="4">Putative tRNA/rRNA methyltransferase YsgA</fullName>
    </submittedName>
</protein>
<evidence type="ECO:0000256" key="1">
    <source>
        <dbReference type="ARBA" id="ARBA00022603"/>
    </source>
</evidence>
<proteinExistence type="predicted"/>